<dbReference type="InterPro" id="IPR050231">
    <property type="entry name" value="Iron_ascorbate_oxido_reductase"/>
</dbReference>
<organism evidence="4 5">
    <name type="scientific">Pyrrhoderma noxium</name>
    <dbReference type="NCBI Taxonomy" id="2282107"/>
    <lineage>
        <taxon>Eukaryota</taxon>
        <taxon>Fungi</taxon>
        <taxon>Dikarya</taxon>
        <taxon>Basidiomycota</taxon>
        <taxon>Agaricomycotina</taxon>
        <taxon>Agaricomycetes</taxon>
        <taxon>Hymenochaetales</taxon>
        <taxon>Hymenochaetaceae</taxon>
        <taxon>Pyrrhoderma</taxon>
    </lineage>
</organism>
<dbReference type="PANTHER" id="PTHR47990">
    <property type="entry name" value="2-OXOGLUTARATE (2OG) AND FE(II)-DEPENDENT OXYGENASE SUPERFAMILY PROTEIN-RELATED"/>
    <property type="match status" value="1"/>
</dbReference>
<comment type="similarity">
    <text evidence="1">Belongs to the iron/ascorbate-dependent oxidoreductase family.</text>
</comment>
<dbReference type="PROSITE" id="PS51471">
    <property type="entry name" value="FE2OG_OXY"/>
    <property type="match status" value="1"/>
</dbReference>
<keyword evidence="1" id="KW-0479">Metal-binding</keyword>
<keyword evidence="1" id="KW-0560">Oxidoreductase</keyword>
<comment type="caution">
    <text evidence="4">The sequence shown here is derived from an EMBL/GenBank/DDBJ whole genome shotgun (WGS) entry which is preliminary data.</text>
</comment>
<dbReference type="SUPFAM" id="SSF51197">
    <property type="entry name" value="Clavaminate synthase-like"/>
    <property type="match status" value="1"/>
</dbReference>
<dbReference type="Gene3D" id="2.60.120.330">
    <property type="entry name" value="B-lactam Antibiotic, Isopenicillin N Synthase, Chain"/>
    <property type="match status" value="1"/>
</dbReference>
<dbReference type="InterPro" id="IPR027443">
    <property type="entry name" value="IPNS-like_sf"/>
</dbReference>
<evidence type="ECO:0000313" key="5">
    <source>
        <dbReference type="Proteomes" id="UP000217199"/>
    </source>
</evidence>
<keyword evidence="1" id="KW-0408">Iron</keyword>
<dbReference type="EMBL" id="NBII01000010">
    <property type="protein sequence ID" value="PAV15254.1"/>
    <property type="molecule type" value="Genomic_DNA"/>
</dbReference>
<dbReference type="Pfam" id="PF03171">
    <property type="entry name" value="2OG-FeII_Oxy"/>
    <property type="match status" value="1"/>
</dbReference>
<dbReference type="Proteomes" id="UP000217199">
    <property type="component" value="Unassembled WGS sequence"/>
</dbReference>
<proteinExistence type="inferred from homology"/>
<protein>
    <submittedName>
        <fullName evidence="4">Clavaminate synthase</fullName>
    </submittedName>
</protein>
<evidence type="ECO:0000256" key="1">
    <source>
        <dbReference type="RuleBase" id="RU003682"/>
    </source>
</evidence>
<dbReference type="InterPro" id="IPR026992">
    <property type="entry name" value="DIOX_N"/>
</dbReference>
<dbReference type="OrthoDB" id="406156at2759"/>
<dbReference type="STRING" id="2282107.A0A286U6T8"/>
<sequence>MPGLSLSLPPFPDNIPTIPLLVIDYELIKAGDVQEIERLWDAATDLGFWYLKNHGVDEEVDGMFDMGAETMDLPLEEKLRYEQGDLGHSFGYKAAGTYATDQHGSTDTVEFINISKDDALAYPHIIHRTYPPTVTARMQKTIIPFVRKSLEVMDTLFAIFESKLSLPPGTLLKSHSPSEPSGSEARTIKMLPRKLDPDSTSTSGSRLLLKDKENMKVAHGAHTDFGSLSFLHNRLGGLQVLPHGSSNIEEDWVYVRPIIGHAICNIGDTLTLYSGGILKSSLHRVVPPPGEQGAHERWSVVFFSRPGFGQDLRALGEESEVVRGAVGRMGVEERKRYEPGATSGEWYTRRMVNLRIKNRTGPESWIASRGMEHTLEAR</sequence>
<dbReference type="Pfam" id="PF14226">
    <property type="entry name" value="DIOX_N"/>
    <property type="match status" value="1"/>
</dbReference>
<evidence type="ECO:0000259" key="3">
    <source>
        <dbReference type="PROSITE" id="PS51471"/>
    </source>
</evidence>
<dbReference type="InterPro" id="IPR044861">
    <property type="entry name" value="IPNS-like_FE2OG_OXY"/>
</dbReference>
<reference evidence="4 5" key="1">
    <citation type="journal article" date="2017" name="Mol. Ecol.">
        <title>Comparative and population genomic landscape of Phellinus noxius: A hypervariable fungus causing root rot in trees.</title>
        <authorList>
            <person name="Chung C.L."/>
            <person name="Lee T.J."/>
            <person name="Akiba M."/>
            <person name="Lee H.H."/>
            <person name="Kuo T.H."/>
            <person name="Liu D."/>
            <person name="Ke H.M."/>
            <person name="Yokoi T."/>
            <person name="Roa M.B."/>
            <person name="Lu M.J."/>
            <person name="Chang Y.Y."/>
            <person name="Ann P.J."/>
            <person name="Tsai J.N."/>
            <person name="Chen C.Y."/>
            <person name="Tzean S.S."/>
            <person name="Ota Y."/>
            <person name="Hattori T."/>
            <person name="Sahashi N."/>
            <person name="Liou R.F."/>
            <person name="Kikuchi T."/>
            <person name="Tsai I.J."/>
        </authorList>
    </citation>
    <scope>NUCLEOTIDE SEQUENCE [LARGE SCALE GENOMIC DNA]</scope>
    <source>
        <strain evidence="4 5">FFPRI411160</strain>
    </source>
</reference>
<name>A0A286U6T8_9AGAM</name>
<dbReference type="InParanoid" id="A0A286U6T8"/>
<accession>A0A286U6T8</accession>
<evidence type="ECO:0000256" key="2">
    <source>
        <dbReference type="SAM" id="MobiDB-lite"/>
    </source>
</evidence>
<gene>
    <name evidence="4" type="ORF">PNOK_0901500</name>
</gene>
<dbReference type="AlphaFoldDB" id="A0A286U6T8"/>
<dbReference type="GO" id="GO:0016491">
    <property type="term" value="F:oxidoreductase activity"/>
    <property type="evidence" value="ECO:0007669"/>
    <property type="project" value="UniProtKB-KW"/>
</dbReference>
<keyword evidence="5" id="KW-1185">Reference proteome</keyword>
<dbReference type="InterPro" id="IPR005123">
    <property type="entry name" value="Oxoglu/Fe-dep_dioxygenase_dom"/>
</dbReference>
<evidence type="ECO:0000313" key="4">
    <source>
        <dbReference type="EMBL" id="PAV15254.1"/>
    </source>
</evidence>
<dbReference type="GO" id="GO:0046872">
    <property type="term" value="F:metal ion binding"/>
    <property type="evidence" value="ECO:0007669"/>
    <property type="project" value="UniProtKB-KW"/>
</dbReference>
<feature type="region of interest" description="Disordered" evidence="2">
    <location>
        <begin position="171"/>
        <end position="204"/>
    </location>
</feature>
<feature type="domain" description="Fe2OG dioxygenase" evidence="3">
    <location>
        <begin position="202"/>
        <end position="306"/>
    </location>
</feature>